<dbReference type="EMBL" id="JAKNHQ010000007">
    <property type="protein sequence ID" value="MCG4610601.1"/>
    <property type="molecule type" value="Genomic_DNA"/>
</dbReference>
<gene>
    <name evidence="10" type="ORF">L0P57_06600</name>
</gene>
<keyword evidence="4 7" id="KW-0812">Transmembrane</keyword>
<evidence type="ECO:0000256" key="6">
    <source>
        <dbReference type="ARBA" id="ARBA00023136"/>
    </source>
</evidence>
<comment type="subcellular location">
    <subcellularLocation>
        <location evidence="1">Membrane</location>
        <topology evidence="1">Multi-pass membrane protein</topology>
    </subcellularLocation>
</comment>
<dbReference type="InterPro" id="IPR058533">
    <property type="entry name" value="Cation_efflux_TM"/>
</dbReference>
<evidence type="ECO:0000313" key="11">
    <source>
        <dbReference type="Proteomes" id="UP001298681"/>
    </source>
</evidence>
<dbReference type="InterPro" id="IPR050291">
    <property type="entry name" value="CDF_Transporter"/>
</dbReference>
<feature type="transmembrane region" description="Helical" evidence="7">
    <location>
        <begin position="197"/>
        <end position="216"/>
    </location>
</feature>
<dbReference type="SUPFAM" id="SSF160240">
    <property type="entry name" value="Cation efflux protein cytoplasmic domain-like"/>
    <property type="match status" value="1"/>
</dbReference>
<keyword evidence="3" id="KW-0813">Transport</keyword>
<dbReference type="InterPro" id="IPR036837">
    <property type="entry name" value="Cation_efflux_CTD_sf"/>
</dbReference>
<evidence type="ECO:0000259" key="8">
    <source>
        <dbReference type="Pfam" id="PF01545"/>
    </source>
</evidence>
<evidence type="ECO:0000313" key="10">
    <source>
        <dbReference type="EMBL" id="MCG4610601.1"/>
    </source>
</evidence>
<dbReference type="SUPFAM" id="SSF161111">
    <property type="entry name" value="Cation efflux protein transmembrane domain-like"/>
    <property type="match status" value="1"/>
</dbReference>
<keyword evidence="6 7" id="KW-0472">Membrane</keyword>
<evidence type="ECO:0000256" key="1">
    <source>
        <dbReference type="ARBA" id="ARBA00004141"/>
    </source>
</evidence>
<dbReference type="InterPro" id="IPR027469">
    <property type="entry name" value="Cation_efflux_TMD_sf"/>
</dbReference>
<evidence type="ECO:0000259" key="9">
    <source>
        <dbReference type="Pfam" id="PF16916"/>
    </source>
</evidence>
<dbReference type="Pfam" id="PF16916">
    <property type="entry name" value="ZT_dimer"/>
    <property type="match status" value="1"/>
</dbReference>
<evidence type="ECO:0000256" key="2">
    <source>
        <dbReference type="ARBA" id="ARBA00008114"/>
    </source>
</evidence>
<dbReference type="Proteomes" id="UP001298681">
    <property type="component" value="Unassembled WGS sequence"/>
</dbReference>
<dbReference type="InterPro" id="IPR027470">
    <property type="entry name" value="Cation_efflux_CTD"/>
</dbReference>
<dbReference type="NCBIfam" id="TIGR01297">
    <property type="entry name" value="CDF"/>
    <property type="match status" value="1"/>
</dbReference>
<protein>
    <submittedName>
        <fullName evidence="10">Cation diffusion facilitator family transporter</fullName>
    </submittedName>
</protein>
<feature type="domain" description="Cation efflux protein transmembrane" evidence="8">
    <location>
        <begin position="31"/>
        <end position="222"/>
    </location>
</feature>
<keyword evidence="11" id="KW-1185">Reference proteome</keyword>
<proteinExistence type="inferred from homology"/>
<dbReference type="PANTHER" id="PTHR43840:SF15">
    <property type="entry name" value="MITOCHONDRIAL METAL TRANSPORTER 1-RELATED"/>
    <property type="match status" value="1"/>
</dbReference>
<evidence type="ECO:0000256" key="3">
    <source>
        <dbReference type="ARBA" id="ARBA00022448"/>
    </source>
</evidence>
<comment type="similarity">
    <text evidence="2">Belongs to the cation diffusion facilitator (CDF) transporter (TC 2.A.4) family.</text>
</comment>
<feature type="transmembrane region" description="Helical" evidence="7">
    <location>
        <begin position="93"/>
        <end position="112"/>
    </location>
</feature>
<feature type="transmembrane region" description="Helical" evidence="7">
    <location>
        <begin position="132"/>
        <end position="152"/>
    </location>
</feature>
<accession>A0ABS9MIG6</accession>
<organism evidence="10 11">
    <name type="scientific">Anaeromassilibacillus senegalensis</name>
    <dbReference type="NCBI Taxonomy" id="1673717"/>
    <lineage>
        <taxon>Bacteria</taxon>
        <taxon>Bacillati</taxon>
        <taxon>Bacillota</taxon>
        <taxon>Clostridia</taxon>
        <taxon>Eubacteriales</taxon>
        <taxon>Acutalibacteraceae</taxon>
        <taxon>Anaeromassilibacillus</taxon>
    </lineage>
</organism>
<evidence type="ECO:0000256" key="4">
    <source>
        <dbReference type="ARBA" id="ARBA00022692"/>
    </source>
</evidence>
<keyword evidence="5 7" id="KW-1133">Transmembrane helix</keyword>
<evidence type="ECO:0000256" key="5">
    <source>
        <dbReference type="ARBA" id="ARBA00022989"/>
    </source>
</evidence>
<dbReference type="Gene3D" id="1.20.1510.10">
    <property type="entry name" value="Cation efflux protein transmembrane domain"/>
    <property type="match status" value="1"/>
</dbReference>
<feature type="transmembrane region" description="Helical" evidence="7">
    <location>
        <begin position="28"/>
        <end position="58"/>
    </location>
</feature>
<name>A0ABS9MIG6_9FIRM</name>
<feature type="domain" description="Cation efflux protein cytoplasmic" evidence="9">
    <location>
        <begin position="227"/>
        <end position="303"/>
    </location>
</feature>
<feature type="transmembrane region" description="Helical" evidence="7">
    <location>
        <begin position="64"/>
        <end position="81"/>
    </location>
</feature>
<evidence type="ECO:0000256" key="7">
    <source>
        <dbReference type="SAM" id="Phobius"/>
    </source>
</evidence>
<dbReference type="InterPro" id="IPR002524">
    <property type="entry name" value="Cation_efflux"/>
</dbReference>
<feature type="transmembrane region" description="Helical" evidence="7">
    <location>
        <begin position="173"/>
        <end position="191"/>
    </location>
</feature>
<dbReference type="Pfam" id="PF01545">
    <property type="entry name" value="Cation_efflux"/>
    <property type="match status" value="1"/>
</dbReference>
<reference evidence="10 11" key="1">
    <citation type="submission" date="2022-01" db="EMBL/GenBank/DDBJ databases">
        <title>Collection of gut derived symbiotic bacterial strains cultured from healthy donors.</title>
        <authorList>
            <person name="Lin H."/>
            <person name="Kohout C."/>
            <person name="Waligurski E."/>
            <person name="Pamer E.G."/>
        </authorList>
    </citation>
    <scope>NUCLEOTIDE SEQUENCE [LARGE SCALE GENOMIC DNA]</scope>
    <source>
        <strain evidence="10 11">DFI.7.58</strain>
    </source>
</reference>
<dbReference type="RefSeq" id="WP_087234805.1">
    <property type="nucleotide sequence ID" value="NZ_JAKNHQ010000007.1"/>
</dbReference>
<comment type="caution">
    <text evidence="10">The sequence shown here is derived from an EMBL/GenBank/DDBJ whole genome shotgun (WGS) entry which is preliminary data.</text>
</comment>
<dbReference type="PANTHER" id="PTHR43840">
    <property type="entry name" value="MITOCHONDRIAL METAL TRANSPORTER 1-RELATED"/>
    <property type="match status" value="1"/>
</dbReference>
<dbReference type="Gene3D" id="3.30.70.1350">
    <property type="entry name" value="Cation efflux protein, cytoplasmic domain"/>
    <property type="match status" value="1"/>
</dbReference>
<sequence>MTNLLIRLFVKDYQDVENHTVRERYGKFAGIVGIATNILLFCIKIFAGIVFHSVAIVADAVNNLSDSASSVVTLVGFKLSAKPADKEHPYGHARIEYISGLIVSLVILLLGFQLAQSSLGKILHPEESETSLVAVGILVVSVLIKLWQFLFYRTVGRRISSTTLEATAADSRNDVFSTVAILIGMGITWLTSYNLDGWMGLIVALLIVVGGVQLIMETSNPLLGVAPTEELVQGIYQKILSYDGVLGLHDLNVHNYGPGRCFASVHCEVPAEQDILVSHDIIDNIERDFLRDMNIHLVIHLDPVVTDDERTTKLKQQVEQILNGLSDQISMHDFRVVWGTTHTNVIFDVCVPFGFQWSDTELIQRISEQIANLNATYFAVLTVDHDYVPRIAEKTKE</sequence>